<keyword evidence="2" id="KW-1185">Reference proteome</keyword>
<reference evidence="1" key="1">
    <citation type="submission" date="2020-11" db="EMBL/GenBank/DDBJ databases">
        <title>Kefir isolates.</title>
        <authorList>
            <person name="Marcisauskas S."/>
            <person name="Kim Y."/>
            <person name="Blasche S."/>
        </authorList>
    </citation>
    <scope>NUCLEOTIDE SEQUENCE</scope>
    <source>
        <strain evidence="1">Olga-1</strain>
    </source>
</reference>
<dbReference type="AlphaFoldDB" id="A0A9P6WLY4"/>
<dbReference type="Proteomes" id="UP000697127">
    <property type="component" value="Unassembled WGS sequence"/>
</dbReference>
<comment type="caution">
    <text evidence="1">The sequence shown here is derived from an EMBL/GenBank/DDBJ whole genome shotgun (WGS) entry which is preliminary data.</text>
</comment>
<accession>A0A9P6WLY4</accession>
<proteinExistence type="predicted"/>
<sequence length="545" mass="62470">MLSRYNTTRNIWRSQKRAFSASRNTLIDIKSHNSVYDTINHIDTQGETDADFKSAQPYFDIINHHASRLSNIEPTASSSSEVANKEYNDLYTLSLKLSNLLESTPDVPEEFKKDILNNLIEKFTKYNYAVSTLAFKQLLNKKENLSINSINELINHNPGRVNSSWELYNNFKPNGNHDQILITVLKKLLFGDAVEIKEGLEKVDADKFIKIFQIYQQINDKTIIDNEIFIKLVKDLIQLESTALITQMNIPSSIFEMIISNSDDYNLKNEDFLYFYESSINNGVSLSGNSLLKILMPISKLQLNPIIQSENLKKILENLNIQLTQLASLPEIVDEIREQIQELNLDDNSIIMFNLIKSAGFYSNNLQIAIKYFQNFQSKIPDGTQEQNDLKSIMSLIFVYDAINKEDYKMIQVAEALVPQSPLPAASNLASLILYQGWIGDSDKAFDIYNKSLDLYLKPLEEYEIERGMLVQSLAIVSLLGKEIGLAKLIKDKSLQNKLINETYEIKLSNLFKEYGEKIEQCKDDGAFRNSMKFIFLRSIIEYSP</sequence>
<gene>
    <name evidence="1" type="ORF">C6P40_004836</name>
</gene>
<name>A0A9P6WLY4_9ASCO</name>
<protein>
    <submittedName>
        <fullName evidence="1">Uncharacterized protein</fullName>
    </submittedName>
</protein>
<evidence type="ECO:0000313" key="2">
    <source>
        <dbReference type="Proteomes" id="UP000697127"/>
    </source>
</evidence>
<evidence type="ECO:0000313" key="1">
    <source>
        <dbReference type="EMBL" id="KAG0689580.1"/>
    </source>
</evidence>
<dbReference type="EMBL" id="PUHW01000072">
    <property type="protein sequence ID" value="KAG0689580.1"/>
    <property type="molecule type" value="Genomic_DNA"/>
</dbReference>
<organism evidence="1 2">
    <name type="scientific">Pichia californica</name>
    <dbReference type="NCBI Taxonomy" id="460514"/>
    <lineage>
        <taxon>Eukaryota</taxon>
        <taxon>Fungi</taxon>
        <taxon>Dikarya</taxon>
        <taxon>Ascomycota</taxon>
        <taxon>Saccharomycotina</taxon>
        <taxon>Pichiomycetes</taxon>
        <taxon>Pichiales</taxon>
        <taxon>Pichiaceae</taxon>
        <taxon>Pichia</taxon>
    </lineage>
</organism>